<protein>
    <submittedName>
        <fullName evidence="1">Uncharacterized protein</fullName>
    </submittedName>
</protein>
<gene>
    <name evidence="1" type="ORF">C5Y83_09975</name>
</gene>
<evidence type="ECO:0000313" key="1">
    <source>
        <dbReference type="EMBL" id="PQO36234.1"/>
    </source>
</evidence>
<dbReference type="RefSeq" id="WP_105329524.1">
    <property type="nucleotide sequence ID" value="NZ_PUHY01000006.1"/>
</dbReference>
<dbReference type="Proteomes" id="UP000238322">
    <property type="component" value="Unassembled WGS sequence"/>
</dbReference>
<sequence>MYAESDLQVSSDPLRILFGLFTLSVPIDRSAAAAGVEYAGVSAETVATLNSDPRMRSSMIAEYANAAHKIEKYEQGAKNCRECDAIYIPSSDLPWTQRGYCSKLCLVRRDSQSALVQAKANSVEVSSKTVFVTCADGHEFAVANCFRGTKRPCPVCGLKTPVPVG</sequence>
<organism evidence="1 2">
    <name type="scientific">Blastopirellula marina</name>
    <dbReference type="NCBI Taxonomy" id="124"/>
    <lineage>
        <taxon>Bacteria</taxon>
        <taxon>Pseudomonadati</taxon>
        <taxon>Planctomycetota</taxon>
        <taxon>Planctomycetia</taxon>
        <taxon>Pirellulales</taxon>
        <taxon>Pirellulaceae</taxon>
        <taxon>Blastopirellula</taxon>
    </lineage>
</organism>
<accession>A0A2S8FWL8</accession>
<dbReference type="EMBL" id="PUHY01000006">
    <property type="protein sequence ID" value="PQO36234.1"/>
    <property type="molecule type" value="Genomic_DNA"/>
</dbReference>
<proteinExistence type="predicted"/>
<evidence type="ECO:0000313" key="2">
    <source>
        <dbReference type="Proteomes" id="UP000238322"/>
    </source>
</evidence>
<reference evidence="1 2" key="1">
    <citation type="submission" date="2018-02" db="EMBL/GenBank/DDBJ databases">
        <title>Comparative genomes isolates from brazilian mangrove.</title>
        <authorList>
            <person name="Araujo J.E."/>
            <person name="Taketani R.G."/>
            <person name="Silva M.C.P."/>
            <person name="Loureco M.V."/>
            <person name="Andreote F.D."/>
        </authorList>
    </citation>
    <scope>NUCLEOTIDE SEQUENCE [LARGE SCALE GENOMIC DNA]</scope>
    <source>
        <strain evidence="1 2">Hex-1 MGV</strain>
    </source>
</reference>
<comment type="caution">
    <text evidence="1">The sequence shown here is derived from an EMBL/GenBank/DDBJ whole genome shotgun (WGS) entry which is preliminary data.</text>
</comment>
<name>A0A2S8FWL8_9BACT</name>
<dbReference type="AlphaFoldDB" id="A0A2S8FWL8"/>